<evidence type="ECO:0000313" key="2">
    <source>
        <dbReference type="Proteomes" id="UP000295504"/>
    </source>
</evidence>
<accession>A0A4R2UJS7</accession>
<protein>
    <submittedName>
        <fullName evidence="1">tRNA (Adenine22-N1)-methyltransferase</fullName>
    </submittedName>
</protein>
<gene>
    <name evidence="1" type="ORF">EDD79_1001150</name>
</gene>
<dbReference type="GO" id="GO:0160105">
    <property type="term" value="F:tRNA (adenine(22)-N1)-methyltransferase activity"/>
    <property type="evidence" value="ECO:0007669"/>
    <property type="project" value="InterPro"/>
</dbReference>
<dbReference type="OrthoDB" id="5881184at2"/>
<evidence type="ECO:0000313" key="1">
    <source>
        <dbReference type="EMBL" id="TCQ08063.1"/>
    </source>
</evidence>
<dbReference type="InterPro" id="IPR006901">
    <property type="entry name" value="TrmK"/>
</dbReference>
<dbReference type="GO" id="GO:0032259">
    <property type="term" value="P:methylation"/>
    <property type="evidence" value="ECO:0007669"/>
    <property type="project" value="UniProtKB-KW"/>
</dbReference>
<reference evidence="1 2" key="1">
    <citation type="submission" date="2019-03" db="EMBL/GenBank/DDBJ databases">
        <title>Genomic Encyclopedia of Type Strains, Phase IV (KMG-IV): sequencing the most valuable type-strain genomes for metagenomic binning, comparative biology and taxonomic classification.</title>
        <authorList>
            <person name="Goeker M."/>
        </authorList>
    </citation>
    <scope>NUCLEOTIDE SEQUENCE [LARGE SCALE GENOMIC DNA]</scope>
    <source>
        <strain evidence="1 2">DSM 100013</strain>
    </source>
</reference>
<keyword evidence="2" id="KW-1185">Reference proteome</keyword>
<dbReference type="Proteomes" id="UP000295504">
    <property type="component" value="Unassembled WGS sequence"/>
</dbReference>
<sequence>MEIQLTPRLKMIAMQVIPGSRVVDVGTDHGYIPIYLIQNKLSDFVIASDVNEGPIKSAKNNIERFKCNGHIETRLGSGLETISPGEINTAIIAGMGGILITELLDANVEITKSIKNFILQPMQAQNILRKHLVQNGFKIVKDLLVKEDNKIYEIIVATEGKQEVSNELYFDIGFYLNTNPKELAIEFIGNKINKEKRIINQIESANMNNTVEIYETSKLKLIQLEEVLSCLELE</sequence>
<dbReference type="PIRSF" id="PIRSF018637">
    <property type="entry name" value="TrmK"/>
    <property type="match status" value="1"/>
</dbReference>
<keyword evidence="1" id="KW-0489">Methyltransferase</keyword>
<dbReference type="Gene3D" id="3.40.50.150">
    <property type="entry name" value="Vaccinia Virus protein VP39"/>
    <property type="match status" value="1"/>
</dbReference>
<proteinExistence type="predicted"/>
<dbReference type="RefSeq" id="WP_132847235.1">
    <property type="nucleotide sequence ID" value="NZ_CP058648.1"/>
</dbReference>
<dbReference type="SUPFAM" id="SSF53335">
    <property type="entry name" value="S-adenosyl-L-methionine-dependent methyltransferases"/>
    <property type="match status" value="1"/>
</dbReference>
<dbReference type="Pfam" id="PF12847">
    <property type="entry name" value="Methyltransf_18"/>
    <property type="match status" value="1"/>
</dbReference>
<dbReference type="PANTHER" id="PTHR38451:SF1">
    <property type="entry name" value="TRNA (ADENINE(22)-N(1))-METHYLTRANSFERASE"/>
    <property type="match status" value="1"/>
</dbReference>
<name>A0A4R2UJS7_9FIRM</name>
<dbReference type="PANTHER" id="PTHR38451">
    <property type="entry name" value="TRNA (ADENINE(22)-N(1))-METHYLTRANSFERASE"/>
    <property type="match status" value="1"/>
</dbReference>
<dbReference type="EMBL" id="SLYC01000001">
    <property type="protein sequence ID" value="TCQ08063.1"/>
    <property type="molecule type" value="Genomic_DNA"/>
</dbReference>
<dbReference type="InterPro" id="IPR029063">
    <property type="entry name" value="SAM-dependent_MTases_sf"/>
</dbReference>
<keyword evidence="1" id="KW-0808">Transferase</keyword>
<dbReference type="AlphaFoldDB" id="A0A4R2UJS7"/>
<comment type="caution">
    <text evidence="1">The sequence shown here is derived from an EMBL/GenBank/DDBJ whole genome shotgun (WGS) entry which is preliminary data.</text>
</comment>
<organism evidence="1 2">
    <name type="scientific">Serpentinicella alkaliphila</name>
    <dbReference type="NCBI Taxonomy" id="1734049"/>
    <lineage>
        <taxon>Bacteria</taxon>
        <taxon>Bacillati</taxon>
        <taxon>Bacillota</taxon>
        <taxon>Clostridia</taxon>
        <taxon>Peptostreptococcales</taxon>
        <taxon>Natronincolaceae</taxon>
        <taxon>Serpentinicella</taxon>
    </lineage>
</organism>